<feature type="region of interest" description="Disordered" evidence="1">
    <location>
        <begin position="1281"/>
        <end position="1407"/>
    </location>
</feature>
<feature type="region of interest" description="Disordered" evidence="1">
    <location>
        <begin position="686"/>
        <end position="917"/>
    </location>
</feature>
<organism evidence="2 3">
    <name type="scientific">Bombyx mori</name>
    <name type="common">Silk moth</name>
    <dbReference type="NCBI Taxonomy" id="7091"/>
    <lineage>
        <taxon>Eukaryota</taxon>
        <taxon>Metazoa</taxon>
        <taxon>Ecdysozoa</taxon>
        <taxon>Arthropoda</taxon>
        <taxon>Hexapoda</taxon>
        <taxon>Insecta</taxon>
        <taxon>Pterygota</taxon>
        <taxon>Neoptera</taxon>
        <taxon>Endopterygota</taxon>
        <taxon>Lepidoptera</taxon>
        <taxon>Glossata</taxon>
        <taxon>Ditrysia</taxon>
        <taxon>Bombycoidea</taxon>
        <taxon>Bombycidae</taxon>
        <taxon>Bombycinae</taxon>
        <taxon>Bombyx</taxon>
    </lineage>
</organism>
<feature type="compositionally biased region" description="Low complexity" evidence="1">
    <location>
        <begin position="11"/>
        <end position="36"/>
    </location>
</feature>
<feature type="compositionally biased region" description="Basic and acidic residues" evidence="1">
    <location>
        <begin position="281"/>
        <end position="306"/>
    </location>
</feature>
<sequence>MDISGYKTGTGSQSSDSPASVGSGSTSGFEKNAFSPLPSPNLPAPTPKGVENAKKRLRAFSIMQKKTPLSTMPVPKAVNAGGPTVYIGKLSSVKVTAKPEDPAAEQKKPPKPPKPGYIRKLIQAEHMDQQKKTLSEIEDMKRKMELVELGIPLGLICPSSNNDKAMPTKAMPPIKSFIARTKCTSPVRSRWRHVSRQGICTCIAHFNPAKVDEIIQEAKKAKAEGKPFKFDYQKLLPGYDNPFQRKKDDPREKEKRPDDRSKTKDRRSDKFDKRSSKKHDKYREERPKSGDKKESVKKEKGQKETDVNLNDYLVCDSWSLDNEDKIVSPKVDEKPKPKSSDSTPKPEDPVEQLKESIQKTSQQETPKTGTKKIGKLKPVIDSFEYEIDPNEEALDIFDEQIELEKFSKPTATRTDKSPIRLNLYDDEVTKDGANDESFLQSVINEIQDEEINEDSIQDKGLVEYEISPKDDESPRANRSVTPEVKDSGASQRSDFSDSFKSMESGYRSTESGYRSTESSRSYRMSLDKDFEEAENNMSKSTVDSLEVWSFVLKICQPLLFRHDKDKCYKETHAVPKVWFAENPKTCRCVKDRAVVYEELETCKMSLVDRVYGCDQISDFPCPSSREWYPPLRPPAASPPPPVPRAPRAPCDDWESEEQPAPHTPQRTETVYLDREYQRFMQAVLSDVSEQKADAPRSTTPVAADDKKKKPRLNSEGWSQESDVDDQPPKSKKIKFDKEKVKTRKRKHSTTSVTDSDDQAARRKKSLKKKENKKEKLKLLKRKKLGKKYLKKLKEKQKKRKKAKISDESEEDEENEREKKKKDKKRKKKKLQKKRKHRKKKRSKAASSSSSSSSSSDSSSDSDSDSDARKKKKKSQGKKKRKQSSSSARSDELFDVNILNNIKTERMTDDETFSPRKKPREIINVKELQSDFVGNNLHIKRELELPPPPLPAPHSAEDKAAGLQASGQEELENNTDVVAEKESPHEEVLEKVQDQKENLEEEIVEKIEEVVEKIEKEKVEKMEVEPVKEIEICSEEKIEEKAEEMKIDPPHHPSPPRDPRLANSKQATAKRPSNLGEKIKVHQSLSTDNTADRFANYDVRGERLPDDKFAGYDEGNYEMLEQMAMAYQSDVSKESAGLSQRIETVVGGRRGEIKCDWRRDQLTERAGHPDLSHRPSRWGLKPGDVNIVLTGGSTEPQPQPQVQPQPVYRIQSLAKRTSDSCSIGYDEAYQDMYGASDRLQYGDCFADTAPPGAPPADTPAPLSSLDERISRALQGTVLGEVAKEVTSTAGEGEGRERGILVTRPPAEPARAPKRVSFADGYEPGQDSDIEEPPVKKARSRAPPASRGCAWPCPAWHPDHVPLWDALPPPPPPPGDPPPLQHLLAKSAPPTARPPPFMPPEPPPGILSF</sequence>
<feature type="compositionally biased region" description="Pro residues" evidence="1">
    <location>
        <begin position="1389"/>
        <end position="1407"/>
    </location>
</feature>
<dbReference type="PANTHER" id="PTHR24216:SF65">
    <property type="entry name" value="PAXILLIN-LIKE PROTEIN 1"/>
    <property type="match status" value="1"/>
</dbReference>
<feature type="compositionally biased region" description="Polar residues" evidence="1">
    <location>
        <begin position="488"/>
        <end position="520"/>
    </location>
</feature>
<dbReference type="PANTHER" id="PTHR24216">
    <property type="entry name" value="PAXILLIN-RELATED"/>
    <property type="match status" value="1"/>
</dbReference>
<name>A0A8R2R515_BOMMO</name>
<feature type="compositionally biased region" description="Low complexity" evidence="1">
    <location>
        <begin position="844"/>
        <end position="858"/>
    </location>
</feature>
<feature type="compositionally biased region" description="Pro residues" evidence="1">
    <location>
        <begin position="630"/>
        <end position="646"/>
    </location>
</feature>
<feature type="region of interest" description="Disordered" evidence="1">
    <location>
        <begin position="233"/>
        <end position="308"/>
    </location>
</feature>
<feature type="compositionally biased region" description="Polar residues" evidence="1">
    <location>
        <begin position="358"/>
        <end position="368"/>
    </location>
</feature>
<feature type="compositionally biased region" description="Pro residues" evidence="1">
    <location>
        <begin position="1365"/>
        <end position="1378"/>
    </location>
</feature>
<feature type="compositionally biased region" description="Basic and acidic residues" evidence="1">
    <location>
        <begin position="243"/>
        <end position="274"/>
    </location>
</feature>
<reference evidence="2" key="2">
    <citation type="submission" date="2022-06" db="UniProtKB">
        <authorList>
            <consortium name="EnsemblMetazoa"/>
        </authorList>
    </citation>
    <scope>IDENTIFICATION</scope>
    <source>
        <strain evidence="2">p50T (Dazao)</strain>
    </source>
</reference>
<proteinExistence type="predicted"/>
<feature type="region of interest" description="Disordered" evidence="1">
    <location>
        <begin position="630"/>
        <end position="668"/>
    </location>
</feature>
<feature type="compositionally biased region" description="Basic residues" evidence="1">
    <location>
        <begin position="868"/>
        <end position="882"/>
    </location>
</feature>
<feature type="compositionally biased region" description="Basic and acidic residues" evidence="1">
    <location>
        <begin position="1034"/>
        <end position="1059"/>
    </location>
</feature>
<evidence type="ECO:0000256" key="1">
    <source>
        <dbReference type="SAM" id="MobiDB-lite"/>
    </source>
</evidence>
<feature type="region of interest" description="Disordered" evidence="1">
    <location>
        <begin position="324"/>
        <end position="373"/>
    </location>
</feature>
<protein>
    <submittedName>
        <fullName evidence="2">Uncharacterized protein</fullName>
    </submittedName>
</protein>
<feature type="region of interest" description="Disordered" evidence="1">
    <location>
        <begin position="449"/>
        <end position="520"/>
    </location>
</feature>
<accession>A0A8R2R515</accession>
<evidence type="ECO:0000313" key="3">
    <source>
        <dbReference type="Proteomes" id="UP000005204"/>
    </source>
</evidence>
<feature type="compositionally biased region" description="Basic and acidic residues" evidence="1">
    <location>
        <begin position="324"/>
        <end position="357"/>
    </location>
</feature>
<feature type="compositionally biased region" description="Pro residues" evidence="1">
    <location>
        <begin position="37"/>
        <end position="46"/>
    </location>
</feature>
<evidence type="ECO:0000313" key="2">
    <source>
        <dbReference type="EnsemblMetazoa" id="XP_037876841.1"/>
    </source>
</evidence>
<feature type="compositionally biased region" description="Basic residues" evidence="1">
    <location>
        <begin position="818"/>
        <end position="843"/>
    </location>
</feature>
<reference evidence="3" key="1">
    <citation type="journal article" date="2008" name="Insect Biochem. Mol. Biol.">
        <title>The genome of a lepidopteran model insect, the silkworm Bombyx mori.</title>
        <authorList>
            <consortium name="International Silkworm Genome Consortium"/>
        </authorList>
    </citation>
    <scope>NUCLEOTIDE SEQUENCE [LARGE SCALE GENOMIC DNA]</scope>
    <source>
        <strain evidence="3">p50T</strain>
    </source>
</reference>
<keyword evidence="3" id="KW-1185">Reference proteome</keyword>
<feature type="compositionally biased region" description="Basic residues" evidence="1">
    <location>
        <begin position="761"/>
        <end position="770"/>
    </location>
</feature>
<feature type="compositionally biased region" description="Basic and acidic residues" evidence="1">
    <location>
        <begin position="977"/>
        <end position="996"/>
    </location>
</feature>
<feature type="region of interest" description="Disordered" evidence="1">
    <location>
        <begin position="941"/>
        <end position="996"/>
    </location>
</feature>
<feature type="compositionally biased region" description="Basic residues" evidence="1">
    <location>
        <begin position="778"/>
        <end position="802"/>
    </location>
</feature>
<feature type="compositionally biased region" description="Basic and acidic residues" evidence="1">
    <location>
        <begin position="456"/>
        <end position="475"/>
    </location>
</feature>
<feature type="region of interest" description="Disordered" evidence="1">
    <location>
        <begin position="1034"/>
        <end position="1086"/>
    </location>
</feature>
<feature type="region of interest" description="Disordered" evidence="1">
    <location>
        <begin position="1"/>
        <end position="56"/>
    </location>
</feature>
<dbReference type="Proteomes" id="UP000005204">
    <property type="component" value="Unassembled WGS sequence"/>
</dbReference>
<dbReference type="EnsemblMetazoa" id="XM_038020913.1">
    <property type="protein sequence ID" value="XP_037876841.1"/>
    <property type="gene ID" value="LOC101746800"/>
</dbReference>